<dbReference type="InterPro" id="IPR027267">
    <property type="entry name" value="AH/BAR_dom_sf"/>
</dbReference>
<accession>I1BSR7</accession>
<dbReference type="OrthoDB" id="27823at2759"/>
<dbReference type="Proteomes" id="UP000009138">
    <property type="component" value="Unassembled WGS sequence"/>
</dbReference>
<evidence type="ECO:0000313" key="2">
    <source>
        <dbReference type="Proteomes" id="UP000009138"/>
    </source>
</evidence>
<name>I1BSR7_RHIO9</name>
<evidence type="ECO:0000313" key="1">
    <source>
        <dbReference type="EMBL" id="EIE79247.1"/>
    </source>
</evidence>
<proteinExistence type="predicted"/>
<dbReference type="RefSeq" id="XP_067514643.1">
    <property type="nucleotide sequence ID" value="XM_067658542.1"/>
</dbReference>
<organism evidence="1 2">
    <name type="scientific">Rhizopus delemar (strain RA 99-880 / ATCC MYA-4621 / FGSC 9543 / NRRL 43880)</name>
    <name type="common">Mucormycosis agent</name>
    <name type="synonym">Rhizopus arrhizus var. delemar</name>
    <dbReference type="NCBI Taxonomy" id="246409"/>
    <lineage>
        <taxon>Eukaryota</taxon>
        <taxon>Fungi</taxon>
        <taxon>Fungi incertae sedis</taxon>
        <taxon>Mucoromycota</taxon>
        <taxon>Mucoromycotina</taxon>
        <taxon>Mucoromycetes</taxon>
        <taxon>Mucorales</taxon>
        <taxon>Mucorineae</taxon>
        <taxon>Rhizopodaceae</taxon>
        <taxon>Rhizopus</taxon>
    </lineage>
</organism>
<reference evidence="1 2" key="1">
    <citation type="journal article" date="2009" name="PLoS Genet.">
        <title>Genomic analysis of the basal lineage fungus Rhizopus oryzae reveals a whole-genome duplication.</title>
        <authorList>
            <person name="Ma L.-J."/>
            <person name="Ibrahim A.S."/>
            <person name="Skory C."/>
            <person name="Grabherr M.G."/>
            <person name="Burger G."/>
            <person name="Butler M."/>
            <person name="Elias M."/>
            <person name="Idnurm A."/>
            <person name="Lang B.F."/>
            <person name="Sone T."/>
            <person name="Abe A."/>
            <person name="Calvo S.E."/>
            <person name="Corrochano L.M."/>
            <person name="Engels R."/>
            <person name="Fu J."/>
            <person name="Hansberg W."/>
            <person name="Kim J.-M."/>
            <person name="Kodira C.D."/>
            <person name="Koehrsen M.J."/>
            <person name="Liu B."/>
            <person name="Miranda-Saavedra D."/>
            <person name="O'Leary S."/>
            <person name="Ortiz-Castellanos L."/>
            <person name="Poulter R."/>
            <person name="Rodriguez-Romero J."/>
            <person name="Ruiz-Herrera J."/>
            <person name="Shen Y.-Q."/>
            <person name="Zeng Q."/>
            <person name="Galagan J."/>
            <person name="Birren B.W."/>
            <person name="Cuomo C.A."/>
            <person name="Wickes B.L."/>
        </authorList>
    </citation>
    <scope>NUCLEOTIDE SEQUENCE [LARGE SCALE GENOMIC DNA]</scope>
    <source>
        <strain evidence="2">RA 99-880 / ATCC MYA-4621 / FGSC 9543 / NRRL 43880</strain>
    </source>
</reference>
<dbReference type="GeneID" id="93610923"/>
<dbReference type="EMBL" id="CH476733">
    <property type="protein sequence ID" value="EIE79247.1"/>
    <property type="molecule type" value="Genomic_DNA"/>
</dbReference>
<dbReference type="STRING" id="246409.I1BSR7"/>
<gene>
    <name evidence="1" type="ORF">RO3G_03952</name>
</gene>
<dbReference type="SUPFAM" id="SSF103657">
    <property type="entry name" value="BAR/IMD domain-like"/>
    <property type="match status" value="1"/>
</dbReference>
<dbReference type="InParanoid" id="I1BSR7"/>
<dbReference type="OMA" id="RTARQTC"/>
<sequence>MTTSVLHKQIPPGSNFSDRFWDENYKGVDIIFNRLKRSKETGEEIKRLYDQVIICSCTWENLTPIRAQMTKSMRKTLRLAATSKIGEHEEGSFAETLSRIPSTLETTGRAHIDLAQQLRDHLEIPLDGFLKEQREIRKKVAMTESIHNTQVDIFL</sequence>
<dbReference type="Gene3D" id="1.20.1270.60">
    <property type="entry name" value="Arfaptin homology (AH) domain/BAR domain"/>
    <property type="match status" value="1"/>
</dbReference>
<keyword evidence="2" id="KW-1185">Reference proteome</keyword>
<protein>
    <submittedName>
        <fullName evidence="1">Uncharacterized protein</fullName>
    </submittedName>
</protein>
<dbReference type="AlphaFoldDB" id="I1BSR7"/>
<dbReference type="VEuPathDB" id="FungiDB:RO3G_03952"/>